<sequence>MHPLITLIDINSDITFNCRFAIKLSSLSGKCICKATMRANRGSVSVTLSNCLSLAVPSQNISSVCNYQERLSAVDKSKAIMSEVNKLKCPAPVKISAEASLKL</sequence>
<reference evidence="1 2" key="1">
    <citation type="submission" date="2018-06" db="EMBL/GenBank/DDBJ databases">
        <authorList>
            <consortium name="Pathogen Informatics"/>
            <person name="Doyle S."/>
        </authorList>
    </citation>
    <scope>NUCLEOTIDE SEQUENCE [LARGE SCALE GENOMIC DNA]</scope>
    <source>
        <strain evidence="1 2">NCTC5050</strain>
    </source>
</reference>
<name>A0A377Z9T8_KLEPO</name>
<keyword evidence="2" id="KW-1185">Reference proteome</keyword>
<dbReference type="EMBL" id="UGLZ01000004">
    <property type="protein sequence ID" value="STU64923.1"/>
    <property type="molecule type" value="Genomic_DNA"/>
</dbReference>
<gene>
    <name evidence="1" type="ORF">NCTC5050_01709</name>
</gene>
<evidence type="ECO:0000313" key="1">
    <source>
        <dbReference type="EMBL" id="STU64923.1"/>
    </source>
</evidence>
<dbReference type="AlphaFoldDB" id="A0A377Z9T8"/>
<organism evidence="1 2">
    <name type="scientific">Klebsiella pneumoniae subsp. ozaenae</name>
    <dbReference type="NCBI Taxonomy" id="574"/>
    <lineage>
        <taxon>Bacteria</taxon>
        <taxon>Pseudomonadati</taxon>
        <taxon>Pseudomonadota</taxon>
        <taxon>Gammaproteobacteria</taxon>
        <taxon>Enterobacterales</taxon>
        <taxon>Enterobacteriaceae</taxon>
        <taxon>Klebsiella/Raoultella group</taxon>
        <taxon>Klebsiella</taxon>
        <taxon>Klebsiella pneumoniae complex</taxon>
    </lineage>
</organism>
<proteinExistence type="predicted"/>
<evidence type="ECO:0000313" key="2">
    <source>
        <dbReference type="Proteomes" id="UP000255382"/>
    </source>
</evidence>
<accession>A0A377Z9T8</accession>
<protein>
    <submittedName>
        <fullName evidence="1">Uncharacterized protein</fullName>
    </submittedName>
</protein>
<dbReference type="Proteomes" id="UP000255382">
    <property type="component" value="Unassembled WGS sequence"/>
</dbReference>